<reference evidence="1" key="1">
    <citation type="submission" date="2023-08" db="EMBL/GenBank/DDBJ databases">
        <title>Black Yeasts Isolated from many extreme environments.</title>
        <authorList>
            <person name="Coleine C."/>
            <person name="Stajich J.E."/>
            <person name="Selbmann L."/>
        </authorList>
    </citation>
    <scope>NUCLEOTIDE SEQUENCE</scope>
    <source>
        <strain evidence="1">CCFEE 5401</strain>
    </source>
</reference>
<dbReference type="EMBL" id="JAVRRL010000055">
    <property type="protein sequence ID" value="KAK5110026.1"/>
    <property type="molecule type" value="Genomic_DNA"/>
</dbReference>
<protein>
    <submittedName>
        <fullName evidence="1">Uncharacterized protein</fullName>
    </submittedName>
</protein>
<dbReference type="AlphaFoldDB" id="A0AAN7YMY3"/>
<evidence type="ECO:0000313" key="1">
    <source>
        <dbReference type="EMBL" id="KAK5110026.1"/>
    </source>
</evidence>
<comment type="caution">
    <text evidence="1">The sequence shown here is derived from an EMBL/GenBank/DDBJ whole genome shotgun (WGS) entry which is preliminary data.</text>
</comment>
<name>A0AAN7YMY3_9PEZI</name>
<accession>A0AAN7YMY3</accession>
<dbReference type="Proteomes" id="UP001310890">
    <property type="component" value="Unassembled WGS sequence"/>
</dbReference>
<gene>
    <name evidence="1" type="ORF">LTR62_006393</name>
</gene>
<evidence type="ECO:0000313" key="2">
    <source>
        <dbReference type="Proteomes" id="UP001310890"/>
    </source>
</evidence>
<organism evidence="1 2">
    <name type="scientific">Meristemomyces frigidus</name>
    <dbReference type="NCBI Taxonomy" id="1508187"/>
    <lineage>
        <taxon>Eukaryota</taxon>
        <taxon>Fungi</taxon>
        <taxon>Dikarya</taxon>
        <taxon>Ascomycota</taxon>
        <taxon>Pezizomycotina</taxon>
        <taxon>Dothideomycetes</taxon>
        <taxon>Dothideomycetidae</taxon>
        <taxon>Mycosphaerellales</taxon>
        <taxon>Teratosphaeriaceae</taxon>
        <taxon>Meristemomyces</taxon>
    </lineage>
</organism>
<proteinExistence type="predicted"/>
<sequence>MEVMLALCEILPETVEFEVALVVTGAVGWLLVLLALFEAPIDAVAVTGPTVAVVPFAVIGAECVCTTEVPFSTQVVVYVVKLLALEVVGTEPVPVGPAVTVLFPLYEAGPDGRDNEPVPVGPAITVVLPLYDGEPDGRLEAVVVLLAVTGAECVCTTEVPFSTQVVVYVVKLLPEDVGTEPVPVGPAVTVVFPLYETGPDGKLDEPVPVGPAVAVVFPLYETGPDGRLDEPVPVGPTVAVVLPLYDGEPDGRLEPVVEVVVPLVVMGAECVCTTEVPFSTQVVVYVVKLLPEDVGTEPVPVGPAVTVVFPLYDTGPEGRVDEVPAVGAAVEVVFPLYEAGPDGRLVVLPPVGPTTGEVVVALPLYETGPDTVLEKVLEVAVVVYVVYDDPDWLLVKPEIGPETVAEVPTEPLPVAPPLVVVFPEFSVSRAQYDVSDTGVLVLALEVTGLTLPELENEPLELTEELTEVVPLTPYVVGLTMADVLVGTDPIADELPDALTATVLVSDTVIVDSIVVVSVDVIDPILVERPLAVVTFAVTGTVVRYVDVRVVTVVYAPVTTVVVGAAGEELLLEPP</sequence>